<evidence type="ECO:0000313" key="2">
    <source>
        <dbReference type="EMBL" id="KAF3075714.1"/>
    </source>
</evidence>
<dbReference type="EMBL" id="QLNT01000003">
    <property type="protein sequence ID" value="KAF3075714.1"/>
    <property type="molecule type" value="Genomic_DNA"/>
</dbReference>
<evidence type="ECO:0000313" key="3">
    <source>
        <dbReference type="Proteomes" id="UP000801864"/>
    </source>
</evidence>
<evidence type="ECO:0000256" key="1">
    <source>
        <dbReference type="SAM" id="MobiDB-lite"/>
    </source>
</evidence>
<feature type="region of interest" description="Disordered" evidence="1">
    <location>
        <begin position="1"/>
        <end position="31"/>
    </location>
</feature>
<protein>
    <submittedName>
        <fullName evidence="2">Uncharacterized protein</fullName>
    </submittedName>
</protein>
<comment type="caution">
    <text evidence="2">The sequence shown here is derived from an EMBL/GenBank/DDBJ whole genome shotgun (WGS) entry which is preliminary data.</text>
</comment>
<sequence>MTHDRLAKQSVGQTKPGMGQGSSRPRKSYSSPDVPINWEIWGIVGTKQLAGLLVDKGVEMMESSS</sequence>
<dbReference type="Proteomes" id="UP000801864">
    <property type="component" value="Unassembled WGS sequence"/>
</dbReference>
<reference evidence="2 3" key="1">
    <citation type="submission" date="2018-06" db="EMBL/GenBank/DDBJ databases">
        <title>Genome analysis of cellulolytic fungus Trichoderma lentiforme CFAM-422.</title>
        <authorList>
            <person name="Steindorff A.S."/>
            <person name="Formighieri E.F."/>
            <person name="Midorikawa G.E.O."/>
            <person name="Tamietti M.S."/>
            <person name="Ramos E.Z."/>
            <person name="Silva A.S."/>
            <person name="Bon E.P.S."/>
            <person name="Mendes T.D."/>
            <person name="Damaso M.C.T."/>
            <person name="Favaro L.C.L."/>
        </authorList>
    </citation>
    <scope>NUCLEOTIDE SEQUENCE [LARGE SCALE GENOMIC DNA]</scope>
    <source>
        <strain evidence="2 3">CFAM-422</strain>
    </source>
</reference>
<organism evidence="2 3">
    <name type="scientific">Trichoderma lentiforme</name>
    <dbReference type="NCBI Taxonomy" id="1567552"/>
    <lineage>
        <taxon>Eukaryota</taxon>
        <taxon>Fungi</taxon>
        <taxon>Dikarya</taxon>
        <taxon>Ascomycota</taxon>
        <taxon>Pezizomycotina</taxon>
        <taxon>Sordariomycetes</taxon>
        <taxon>Hypocreomycetidae</taxon>
        <taxon>Hypocreales</taxon>
        <taxon>Hypocreaceae</taxon>
        <taxon>Trichoderma</taxon>
    </lineage>
</organism>
<name>A0A9P4XNS0_9HYPO</name>
<accession>A0A9P4XNS0</accession>
<proteinExistence type="predicted"/>
<gene>
    <name evidence="2" type="ORF">CFAM422_002002</name>
</gene>
<keyword evidence="3" id="KW-1185">Reference proteome</keyword>
<dbReference type="AlphaFoldDB" id="A0A9P4XNS0"/>